<dbReference type="AlphaFoldDB" id="A0A8T2T6J7"/>
<gene>
    <name evidence="6" type="ORF">KP509_14G027600</name>
</gene>
<name>A0A8T2T6J7_CERRI</name>
<proteinExistence type="inferred from homology"/>
<dbReference type="EMBL" id="CM035419">
    <property type="protein sequence ID" value="KAH7415106.1"/>
    <property type="molecule type" value="Genomic_DNA"/>
</dbReference>
<dbReference type="InterPro" id="IPR019376">
    <property type="entry name" value="Myeloid_leukemia_factor"/>
</dbReference>
<accession>A0A8T2T6J7</accession>
<reference evidence="6" key="1">
    <citation type="submission" date="2021-08" db="EMBL/GenBank/DDBJ databases">
        <title>WGS assembly of Ceratopteris richardii.</title>
        <authorList>
            <person name="Marchant D.B."/>
            <person name="Chen G."/>
            <person name="Jenkins J."/>
            <person name="Shu S."/>
            <person name="Leebens-Mack J."/>
            <person name="Grimwood J."/>
            <person name="Schmutz J."/>
            <person name="Soltis P."/>
            <person name="Soltis D."/>
            <person name="Chen Z.-H."/>
        </authorList>
    </citation>
    <scope>NUCLEOTIDE SEQUENCE</scope>
    <source>
        <strain evidence="6">Whitten #5841</strain>
        <tissue evidence="6">Leaf</tissue>
    </source>
</reference>
<feature type="region of interest" description="Disordered" evidence="5">
    <location>
        <begin position="121"/>
        <end position="153"/>
    </location>
</feature>
<dbReference type="Pfam" id="PF10248">
    <property type="entry name" value="Mlf1IP"/>
    <property type="match status" value="1"/>
</dbReference>
<feature type="region of interest" description="Disordered" evidence="5">
    <location>
        <begin position="1"/>
        <end position="20"/>
    </location>
</feature>
<sequence>MNSNDAARAQGRRRPRSGFADFGSDPFFGGMMGSSSFFDDFFNRDPFNDPFFNRPMGMGLLGGGGLFGRMNPFGMGMSSLFDRSEFFTRPDGSFLDQQPYQQPAQIAQPLSRRGPIIEELTEDTEETDNGRAQNKEHPIVEHPEDDEEAGQMLQHRDVPPQARCLQAFNDRYPQRSSNMQQSNRSYQNYSFQSSSMSFGGSGGSFYSSSSMRRVGPDGIVQEEHVERDSSGKESRTSARGLRDQIHAVTKRRNTVSGPETTVETLRNLEPEEVPHFDARWEAQAQRNLQGWNRGRAQALEGHHQGSRRQAAPALQYHDEDNGTGDQTPSKRIRM</sequence>
<evidence type="ECO:0000256" key="4">
    <source>
        <dbReference type="ARBA" id="ARBA00022553"/>
    </source>
</evidence>
<dbReference type="OMA" id="YNAMQSQ"/>
<protein>
    <recommendedName>
        <fullName evidence="8">Myeloid leukemia factor</fullName>
    </recommendedName>
</protein>
<feature type="region of interest" description="Disordered" evidence="5">
    <location>
        <begin position="219"/>
        <end position="260"/>
    </location>
</feature>
<feature type="compositionally biased region" description="Polar residues" evidence="5">
    <location>
        <begin position="323"/>
        <end position="334"/>
    </location>
</feature>
<keyword evidence="3" id="KW-0963">Cytoplasm</keyword>
<evidence type="ECO:0000256" key="1">
    <source>
        <dbReference type="ARBA" id="ARBA00004496"/>
    </source>
</evidence>
<dbReference type="PANTHER" id="PTHR13105">
    <property type="entry name" value="MYELOID LEUKEMIA FACTOR"/>
    <property type="match status" value="1"/>
</dbReference>
<evidence type="ECO:0000256" key="5">
    <source>
        <dbReference type="SAM" id="MobiDB-lite"/>
    </source>
</evidence>
<feature type="region of interest" description="Disordered" evidence="5">
    <location>
        <begin position="287"/>
        <end position="334"/>
    </location>
</feature>
<evidence type="ECO:0000256" key="3">
    <source>
        <dbReference type="ARBA" id="ARBA00022490"/>
    </source>
</evidence>
<dbReference type="Proteomes" id="UP000825935">
    <property type="component" value="Chromosome 14"/>
</dbReference>
<organism evidence="6 7">
    <name type="scientific">Ceratopteris richardii</name>
    <name type="common">Triangle waterfern</name>
    <dbReference type="NCBI Taxonomy" id="49495"/>
    <lineage>
        <taxon>Eukaryota</taxon>
        <taxon>Viridiplantae</taxon>
        <taxon>Streptophyta</taxon>
        <taxon>Embryophyta</taxon>
        <taxon>Tracheophyta</taxon>
        <taxon>Polypodiopsida</taxon>
        <taxon>Polypodiidae</taxon>
        <taxon>Polypodiales</taxon>
        <taxon>Pteridineae</taxon>
        <taxon>Pteridaceae</taxon>
        <taxon>Parkerioideae</taxon>
        <taxon>Ceratopteris</taxon>
    </lineage>
</organism>
<keyword evidence="7" id="KW-1185">Reference proteome</keyword>
<comment type="subcellular location">
    <subcellularLocation>
        <location evidence="1">Cytoplasm</location>
    </subcellularLocation>
</comment>
<feature type="compositionally biased region" description="Basic and acidic residues" evidence="5">
    <location>
        <begin position="133"/>
        <end position="142"/>
    </location>
</feature>
<evidence type="ECO:0000313" key="6">
    <source>
        <dbReference type="EMBL" id="KAH7415106.1"/>
    </source>
</evidence>
<comment type="similarity">
    <text evidence="2">Belongs to the MLF family.</text>
</comment>
<evidence type="ECO:0008006" key="8">
    <source>
        <dbReference type="Google" id="ProtNLM"/>
    </source>
</evidence>
<keyword evidence="4" id="KW-0597">Phosphoprotein</keyword>
<evidence type="ECO:0000256" key="2">
    <source>
        <dbReference type="ARBA" id="ARBA00008332"/>
    </source>
</evidence>
<dbReference type="GO" id="GO:0005737">
    <property type="term" value="C:cytoplasm"/>
    <property type="evidence" value="ECO:0007669"/>
    <property type="project" value="UniProtKB-SubCell"/>
</dbReference>
<feature type="compositionally biased region" description="Basic and acidic residues" evidence="5">
    <location>
        <begin position="221"/>
        <end position="245"/>
    </location>
</feature>
<comment type="caution">
    <text evidence="6">The sequence shown here is derived from an EMBL/GenBank/DDBJ whole genome shotgun (WGS) entry which is preliminary data.</text>
</comment>
<evidence type="ECO:0000313" key="7">
    <source>
        <dbReference type="Proteomes" id="UP000825935"/>
    </source>
</evidence>
<dbReference type="OrthoDB" id="8707547at2759"/>